<evidence type="ECO:0000313" key="2">
    <source>
        <dbReference type="EMBL" id="RZV37236.1"/>
    </source>
</evidence>
<reference evidence="2 3" key="1">
    <citation type="submission" date="2019-01" db="EMBL/GenBank/DDBJ databases">
        <title>Insights into ecological role of a new deltaproteobacterial order Candidatus Sinidesulfobacterales (Sva0485) by metagenomics and metatranscriptomics.</title>
        <authorList>
            <person name="Tan S."/>
            <person name="Liu J."/>
            <person name="Fang Y."/>
            <person name="Hedlund B."/>
            <person name="Lian Z.-H."/>
            <person name="Huang L.-Y."/>
            <person name="Li J.-T."/>
            <person name="Huang L.-N."/>
            <person name="Li W.-J."/>
            <person name="Jiang H.-C."/>
            <person name="Dong H.-L."/>
            <person name="Shu W.-S."/>
        </authorList>
    </citation>
    <scope>NUCLEOTIDE SEQUENCE [LARGE SCALE GENOMIC DNA]</scope>
    <source>
        <strain evidence="2">AP4</strain>
    </source>
</reference>
<keyword evidence="1" id="KW-0812">Transmembrane</keyword>
<sequence length="310" mass="34689">MKNILYGIMYSFKEIKNSKIFYSFLIFALILISGSYFVSQTSFINQGRIMVDFSIFAISIFNIFIGIFIGSSVVYDDIEKKSIFLSITRPVKRTEYLTGRFLGLAAAIIFSTVIMMFIFYFVLLIMHKFIVPVVPNAGAVASGAKSVHNSVNLQNSSAAHAGSRRPFTFYMLPQPLIIQGLFIIIESIFISAAALLFSLVTSKALASIFAILVFFIGNVSSRMNDLVKPVKKIIKGKIVIVHQTNHTLTSIVHFIYTVLPNFSIFNISSEAAYKLNISSGIIFYRLIYGISYTVLLFIISSLIFSRKDIS</sequence>
<dbReference type="Proteomes" id="UP000322454">
    <property type="component" value="Unassembled WGS sequence"/>
</dbReference>
<feature type="transmembrane region" description="Helical" evidence="1">
    <location>
        <begin position="204"/>
        <end position="221"/>
    </location>
</feature>
<comment type="caution">
    <text evidence="2">The sequence shown here is derived from an EMBL/GenBank/DDBJ whole genome shotgun (WGS) entry which is preliminary data.</text>
</comment>
<dbReference type="AlphaFoldDB" id="A0A520X7V5"/>
<evidence type="ECO:0000313" key="3">
    <source>
        <dbReference type="Proteomes" id="UP000322454"/>
    </source>
</evidence>
<dbReference type="EMBL" id="SHMQ01000041">
    <property type="protein sequence ID" value="RZV37236.1"/>
    <property type="molecule type" value="Genomic_DNA"/>
</dbReference>
<organism evidence="2 3">
    <name type="scientific">Candidatus Acidulodesulfobacterium acidiphilum</name>
    <dbReference type="NCBI Taxonomy" id="2597224"/>
    <lineage>
        <taxon>Bacteria</taxon>
        <taxon>Deltaproteobacteria</taxon>
        <taxon>Candidatus Acidulodesulfobacterales</taxon>
        <taxon>Candidatus Acidulodesulfobacterium</taxon>
    </lineage>
</organism>
<evidence type="ECO:0000256" key="1">
    <source>
        <dbReference type="SAM" id="Phobius"/>
    </source>
</evidence>
<name>A0A520X7V5_9DELT</name>
<accession>A0A520X7V5</accession>
<feature type="transmembrane region" description="Helical" evidence="1">
    <location>
        <begin position="20"/>
        <end position="38"/>
    </location>
</feature>
<dbReference type="PANTHER" id="PTHR43471">
    <property type="entry name" value="ABC TRANSPORTER PERMEASE"/>
    <property type="match status" value="1"/>
</dbReference>
<feature type="transmembrane region" description="Helical" evidence="1">
    <location>
        <begin position="282"/>
        <end position="304"/>
    </location>
</feature>
<gene>
    <name evidence="2" type="ORF">EVJ48_09295</name>
</gene>
<dbReference type="PANTHER" id="PTHR43471:SF10">
    <property type="entry name" value="SLL1107 PROTEIN"/>
    <property type="match status" value="1"/>
</dbReference>
<proteinExistence type="predicted"/>
<protein>
    <recommendedName>
        <fullName evidence="4">ABC transporter permease</fullName>
    </recommendedName>
</protein>
<dbReference type="Pfam" id="PF12679">
    <property type="entry name" value="ABC2_membrane_2"/>
    <property type="match status" value="1"/>
</dbReference>
<feature type="transmembrane region" description="Helical" evidence="1">
    <location>
        <begin position="101"/>
        <end position="126"/>
    </location>
</feature>
<keyword evidence="1" id="KW-1133">Transmembrane helix</keyword>
<feature type="transmembrane region" description="Helical" evidence="1">
    <location>
        <begin position="53"/>
        <end position="75"/>
    </location>
</feature>
<feature type="transmembrane region" description="Helical" evidence="1">
    <location>
        <begin position="176"/>
        <end position="197"/>
    </location>
</feature>
<keyword evidence="1" id="KW-0472">Membrane</keyword>
<evidence type="ECO:0008006" key="4">
    <source>
        <dbReference type="Google" id="ProtNLM"/>
    </source>
</evidence>